<reference evidence="7 8" key="1">
    <citation type="submission" date="2023-07" db="EMBL/GenBank/DDBJ databases">
        <title>Sorghum-associated microbial communities from plants grown in Nebraska, USA.</title>
        <authorList>
            <person name="Schachtman D."/>
        </authorList>
    </citation>
    <scope>NUCLEOTIDE SEQUENCE [LARGE SCALE GENOMIC DNA]</scope>
    <source>
        <strain evidence="7 8">DS2154</strain>
    </source>
</reference>
<dbReference type="EC" id="2.7.13.3" evidence="2"/>
<feature type="transmembrane region" description="Helical" evidence="5">
    <location>
        <begin position="24"/>
        <end position="43"/>
    </location>
</feature>
<feature type="domain" description="Histidine kinase" evidence="6">
    <location>
        <begin position="298"/>
        <end position="518"/>
    </location>
</feature>
<keyword evidence="7" id="KW-0418">Kinase</keyword>
<name>A0ABU1N3T7_9CAUL</name>
<dbReference type="InterPro" id="IPR004358">
    <property type="entry name" value="Sig_transdc_His_kin-like_C"/>
</dbReference>
<keyword evidence="3" id="KW-0597">Phosphoprotein</keyword>
<keyword evidence="4" id="KW-0902">Two-component regulatory system</keyword>
<keyword evidence="5" id="KW-1133">Transmembrane helix</keyword>
<feature type="transmembrane region" description="Helical" evidence="5">
    <location>
        <begin position="237"/>
        <end position="258"/>
    </location>
</feature>
<evidence type="ECO:0000256" key="5">
    <source>
        <dbReference type="SAM" id="Phobius"/>
    </source>
</evidence>
<dbReference type="EMBL" id="JAVDRL010000011">
    <property type="protein sequence ID" value="MDR6533082.1"/>
    <property type="molecule type" value="Genomic_DNA"/>
</dbReference>
<dbReference type="Proteomes" id="UP001262754">
    <property type="component" value="Unassembled WGS sequence"/>
</dbReference>
<dbReference type="PRINTS" id="PR00344">
    <property type="entry name" value="BCTRLSENSOR"/>
</dbReference>
<keyword evidence="7" id="KW-0808">Transferase</keyword>
<accession>A0ABU1N3T7</accession>
<organism evidence="7 8">
    <name type="scientific">Caulobacter rhizosphaerae</name>
    <dbReference type="NCBI Taxonomy" id="2010972"/>
    <lineage>
        <taxon>Bacteria</taxon>
        <taxon>Pseudomonadati</taxon>
        <taxon>Pseudomonadota</taxon>
        <taxon>Alphaproteobacteria</taxon>
        <taxon>Caulobacterales</taxon>
        <taxon>Caulobacteraceae</taxon>
        <taxon>Caulobacter</taxon>
    </lineage>
</organism>
<comment type="catalytic activity">
    <reaction evidence="1">
        <text>ATP + protein L-histidine = ADP + protein N-phospho-L-histidine.</text>
        <dbReference type="EC" id="2.7.13.3"/>
    </reaction>
</comment>
<dbReference type="PROSITE" id="PS50109">
    <property type="entry name" value="HIS_KIN"/>
    <property type="match status" value="1"/>
</dbReference>
<dbReference type="Pfam" id="PF02518">
    <property type="entry name" value="HATPase_c"/>
    <property type="match status" value="1"/>
</dbReference>
<evidence type="ECO:0000256" key="2">
    <source>
        <dbReference type="ARBA" id="ARBA00012438"/>
    </source>
</evidence>
<sequence>MRKPTDLGGAAQPARKPLLGYSDLRLEAAIFLLVAVSFAAVLGKSAITSQTMVLSSQSGRFATYGYSDAENGGRTFVSVDPRKPLSWSCDIRQGAAYPYCGYGLALDVGGQTDGLDLSRFQTIVLRFSYQGQGDRLRLVVKTSPEAAVQAKLKGEQMPLAMDIPIVQGRNEVRLPLNQLAPEEWWVASHGLSTAEAAPNLETVRSVAISTSGAKVGHLAILVDDLTFEGSYLSTEQFYLVILGLWLVLSAGFLVWRFLHMRGDYEARRRRQAEEAGRLAEAHAAAQAASSAKSRFLGNMSHELRTPLNAIIGYAYWLERTALDAKQRAAVKTVQASGEHLLAVISDILDVAKIEAGKFELLVAPFDLHDCVAGAGEMFRLPARDKGLDFAVGLDPDVPRRVEADEKRVRQILINLLGNAIKFTASGRVDLRVSLVEAMGETARLRFAVDDTGVGIAPDQLDGVFRPFEQAGDAADRNEGTGLGLSISQQIVTLMQGEIGVESTLGQGSRFTVEITVPVPKAEVEATGPATPRLRRLRSA</sequence>
<dbReference type="InterPro" id="IPR003594">
    <property type="entry name" value="HATPase_dom"/>
</dbReference>
<dbReference type="PANTHER" id="PTHR45339">
    <property type="entry name" value="HYBRID SIGNAL TRANSDUCTION HISTIDINE KINASE J"/>
    <property type="match status" value="1"/>
</dbReference>
<protein>
    <recommendedName>
        <fullName evidence="2">histidine kinase</fullName>
        <ecNumber evidence="2">2.7.13.3</ecNumber>
    </recommendedName>
</protein>
<evidence type="ECO:0000259" key="6">
    <source>
        <dbReference type="PROSITE" id="PS50109"/>
    </source>
</evidence>
<dbReference type="CDD" id="cd00082">
    <property type="entry name" value="HisKA"/>
    <property type="match status" value="1"/>
</dbReference>
<evidence type="ECO:0000313" key="8">
    <source>
        <dbReference type="Proteomes" id="UP001262754"/>
    </source>
</evidence>
<dbReference type="SMART" id="SM00388">
    <property type="entry name" value="HisKA"/>
    <property type="match status" value="1"/>
</dbReference>
<dbReference type="Pfam" id="PF00512">
    <property type="entry name" value="HisKA"/>
    <property type="match status" value="1"/>
</dbReference>
<keyword evidence="8" id="KW-1185">Reference proteome</keyword>
<dbReference type="RefSeq" id="WP_310033807.1">
    <property type="nucleotide sequence ID" value="NZ_JAVDRL010000011.1"/>
</dbReference>
<dbReference type="InterPro" id="IPR036890">
    <property type="entry name" value="HATPase_C_sf"/>
</dbReference>
<dbReference type="InterPro" id="IPR036097">
    <property type="entry name" value="HisK_dim/P_sf"/>
</dbReference>
<keyword evidence="5" id="KW-0812">Transmembrane</keyword>
<evidence type="ECO:0000256" key="1">
    <source>
        <dbReference type="ARBA" id="ARBA00000085"/>
    </source>
</evidence>
<dbReference type="SMART" id="SM00387">
    <property type="entry name" value="HATPase_c"/>
    <property type="match status" value="1"/>
</dbReference>
<dbReference type="PANTHER" id="PTHR45339:SF1">
    <property type="entry name" value="HYBRID SIGNAL TRANSDUCTION HISTIDINE KINASE J"/>
    <property type="match status" value="1"/>
</dbReference>
<dbReference type="Gene3D" id="3.30.565.10">
    <property type="entry name" value="Histidine kinase-like ATPase, C-terminal domain"/>
    <property type="match status" value="1"/>
</dbReference>
<keyword evidence="5" id="KW-0472">Membrane</keyword>
<evidence type="ECO:0000256" key="4">
    <source>
        <dbReference type="ARBA" id="ARBA00023012"/>
    </source>
</evidence>
<gene>
    <name evidence="7" type="ORF">J2800_003843</name>
</gene>
<dbReference type="InterPro" id="IPR005467">
    <property type="entry name" value="His_kinase_dom"/>
</dbReference>
<dbReference type="GO" id="GO:0016301">
    <property type="term" value="F:kinase activity"/>
    <property type="evidence" value="ECO:0007669"/>
    <property type="project" value="UniProtKB-KW"/>
</dbReference>
<dbReference type="SUPFAM" id="SSF55874">
    <property type="entry name" value="ATPase domain of HSP90 chaperone/DNA topoisomerase II/histidine kinase"/>
    <property type="match status" value="1"/>
</dbReference>
<proteinExistence type="predicted"/>
<dbReference type="CDD" id="cd16922">
    <property type="entry name" value="HATPase_EvgS-ArcB-TorS-like"/>
    <property type="match status" value="1"/>
</dbReference>
<evidence type="ECO:0000256" key="3">
    <source>
        <dbReference type="ARBA" id="ARBA00022553"/>
    </source>
</evidence>
<dbReference type="SUPFAM" id="SSF47384">
    <property type="entry name" value="Homodimeric domain of signal transducing histidine kinase"/>
    <property type="match status" value="1"/>
</dbReference>
<dbReference type="InterPro" id="IPR003661">
    <property type="entry name" value="HisK_dim/P_dom"/>
</dbReference>
<comment type="caution">
    <text evidence="7">The sequence shown here is derived from an EMBL/GenBank/DDBJ whole genome shotgun (WGS) entry which is preliminary data.</text>
</comment>
<evidence type="ECO:0000313" key="7">
    <source>
        <dbReference type="EMBL" id="MDR6533082.1"/>
    </source>
</evidence>
<dbReference type="Gene3D" id="1.10.287.130">
    <property type="match status" value="1"/>
</dbReference>